<protein>
    <submittedName>
        <fullName evidence="1">Uncharacterized protein</fullName>
    </submittedName>
</protein>
<keyword evidence="2" id="KW-1185">Reference proteome</keyword>
<dbReference type="PROSITE" id="PS51257">
    <property type="entry name" value="PROKAR_LIPOPROTEIN"/>
    <property type="match status" value="1"/>
</dbReference>
<reference evidence="1 2" key="1">
    <citation type="submission" date="2019-03" db="EMBL/GenBank/DDBJ databases">
        <title>Genomics of glacier-inhabiting Cryobacterium strains.</title>
        <authorList>
            <person name="Liu Q."/>
            <person name="Xin Y.-H."/>
        </authorList>
    </citation>
    <scope>NUCLEOTIDE SEQUENCE [LARGE SCALE GENOMIC DNA]</scope>
    <source>
        <strain evidence="1 2">TMT2-16</strain>
    </source>
</reference>
<proteinExistence type="predicted"/>
<accession>A0ABY2JHM1</accession>
<organism evidence="1 2">
    <name type="scientific">Cryobacterium sandaracinum</name>
    <dbReference type="NCBI Taxonomy" id="1259247"/>
    <lineage>
        <taxon>Bacteria</taxon>
        <taxon>Bacillati</taxon>
        <taxon>Actinomycetota</taxon>
        <taxon>Actinomycetes</taxon>
        <taxon>Micrococcales</taxon>
        <taxon>Microbacteriaceae</taxon>
        <taxon>Cryobacterium</taxon>
    </lineage>
</organism>
<evidence type="ECO:0000313" key="2">
    <source>
        <dbReference type="Proteomes" id="UP000297851"/>
    </source>
</evidence>
<name>A0ABY2JHM1_9MICO</name>
<gene>
    <name evidence="1" type="ORF">E3T25_03225</name>
</gene>
<evidence type="ECO:0000313" key="1">
    <source>
        <dbReference type="EMBL" id="TFD06103.1"/>
    </source>
</evidence>
<dbReference type="Proteomes" id="UP000297851">
    <property type="component" value="Unassembled WGS sequence"/>
</dbReference>
<dbReference type="EMBL" id="SOGO01000010">
    <property type="protein sequence ID" value="TFD06103.1"/>
    <property type="molecule type" value="Genomic_DNA"/>
</dbReference>
<comment type="caution">
    <text evidence="1">The sequence shown here is derived from an EMBL/GenBank/DDBJ whole genome shotgun (WGS) entry which is preliminary data.</text>
</comment>
<dbReference type="RefSeq" id="WP_134372142.1">
    <property type="nucleotide sequence ID" value="NZ_SOGO01000010.1"/>
</dbReference>
<sequence length="176" mass="17826">MNRHGGTALAGAALVAGVLMVSGCADDSEAQGVTPKRAEETTTTSMVDAAIAAIEPSLIDHVDLVNASVGCLGADGSPQASVHAWQNMRYVWLISGSEPLDVADALVQTNEKAGWTTPVMGNETGEKPGGVARTVVLVPAGDTGNAPALRISIGSNPALPPVLYLSSTSPCFDGTT</sequence>